<evidence type="ECO:0000313" key="3">
    <source>
        <dbReference type="EMBL" id="RFT06695.1"/>
    </source>
</evidence>
<protein>
    <submittedName>
        <fullName evidence="3">Type II toxin-antitoxin system RelE/ParE family toxin</fullName>
    </submittedName>
</protein>
<reference evidence="3 4" key="1">
    <citation type="submission" date="2018-07" db="EMBL/GenBank/DDBJ databases">
        <title>GABA Modulating Bacteria of the Human Gut Microbiota.</title>
        <authorList>
            <person name="Strandwitz P."/>
            <person name="Kim K.H."/>
            <person name="Terekhova D."/>
            <person name="Liu J.K."/>
            <person name="Sharma A."/>
            <person name="Levering J."/>
            <person name="Mcdonald D."/>
            <person name="Dietrich D."/>
            <person name="Ramadhar T.R."/>
            <person name="Lekbua A."/>
            <person name="Mroue N."/>
            <person name="Liston C."/>
            <person name="Stewart E.J."/>
            <person name="Dubin M.J."/>
            <person name="Zengler K."/>
            <person name="Knight R."/>
            <person name="Gilbert J.A."/>
            <person name="Clardy J."/>
            <person name="Lewis K."/>
        </authorList>
    </citation>
    <scope>NUCLEOTIDE SEQUENCE [LARGE SCALE GENOMIC DNA]</scope>
    <source>
        <strain evidence="3 4">KLE1738</strain>
    </source>
</reference>
<dbReference type="Gene3D" id="3.30.2310.20">
    <property type="entry name" value="RelE-like"/>
    <property type="match status" value="1"/>
</dbReference>
<sequence>MSYEVTLTPEAKHDLREIYRYIAVELQSEQNANGQLDRLEENILKLDEMPERFRVYDREPWSSRNLRVMPVDNYLVFYIPNHQVKTVTVLCVMYGGRDIDAQLRKMQGN</sequence>
<evidence type="ECO:0000256" key="1">
    <source>
        <dbReference type="ARBA" id="ARBA00022649"/>
    </source>
</evidence>
<organism evidence="3 4">
    <name type="scientific">Evtepia gabavorous</name>
    <dbReference type="NCBI Taxonomy" id="2211183"/>
    <lineage>
        <taxon>Bacteria</taxon>
        <taxon>Bacillati</taxon>
        <taxon>Bacillota</taxon>
        <taxon>Clostridia</taxon>
        <taxon>Eubacteriales</taxon>
        <taxon>Evtepia</taxon>
    </lineage>
</organism>
<keyword evidence="2" id="KW-0175">Coiled coil</keyword>
<feature type="coiled-coil region" evidence="2">
    <location>
        <begin position="22"/>
        <end position="49"/>
    </location>
</feature>
<dbReference type="AlphaFoldDB" id="A0A3E2B3Y0"/>
<dbReference type="InterPro" id="IPR007712">
    <property type="entry name" value="RelE/ParE_toxin"/>
</dbReference>
<keyword evidence="1" id="KW-1277">Toxin-antitoxin system</keyword>
<accession>A0A3E2B3Y0</accession>
<name>A0A3E2B3Y0_9FIRM</name>
<gene>
    <name evidence="3" type="ORF">DV520_05660</name>
</gene>
<comment type="caution">
    <text evidence="3">The sequence shown here is derived from an EMBL/GenBank/DDBJ whole genome shotgun (WGS) entry which is preliminary data.</text>
</comment>
<dbReference type="SUPFAM" id="SSF143011">
    <property type="entry name" value="RelE-like"/>
    <property type="match status" value="1"/>
</dbReference>
<dbReference type="GeneID" id="97995219"/>
<proteinExistence type="predicted"/>
<keyword evidence="4" id="KW-1185">Reference proteome</keyword>
<dbReference type="EMBL" id="QQRQ01000007">
    <property type="protein sequence ID" value="RFT06695.1"/>
    <property type="molecule type" value="Genomic_DNA"/>
</dbReference>
<dbReference type="RefSeq" id="WP_117142079.1">
    <property type="nucleotide sequence ID" value="NZ_CAKXKJ010000002.1"/>
</dbReference>
<dbReference type="Proteomes" id="UP000260649">
    <property type="component" value="Unassembled WGS sequence"/>
</dbReference>
<dbReference type="InterPro" id="IPR035093">
    <property type="entry name" value="RelE/ParE_toxin_dom_sf"/>
</dbReference>
<dbReference type="OrthoDB" id="361440at2"/>
<evidence type="ECO:0000256" key="2">
    <source>
        <dbReference type="SAM" id="Coils"/>
    </source>
</evidence>
<dbReference type="Pfam" id="PF05016">
    <property type="entry name" value="ParE_toxin"/>
    <property type="match status" value="1"/>
</dbReference>
<evidence type="ECO:0000313" key="4">
    <source>
        <dbReference type="Proteomes" id="UP000260649"/>
    </source>
</evidence>